<organism evidence="1 2">
    <name type="scientific">Perkinsus olseni</name>
    <name type="common">Perkinsus atlanticus</name>
    <dbReference type="NCBI Taxonomy" id="32597"/>
    <lineage>
        <taxon>Eukaryota</taxon>
        <taxon>Sar</taxon>
        <taxon>Alveolata</taxon>
        <taxon>Perkinsozoa</taxon>
        <taxon>Perkinsea</taxon>
        <taxon>Perkinsida</taxon>
        <taxon>Perkinsidae</taxon>
        <taxon>Perkinsus</taxon>
    </lineage>
</organism>
<dbReference type="OrthoDB" id="466172at2759"/>
<dbReference type="AlphaFoldDB" id="A0A7J6P8Z8"/>
<dbReference type="Proteomes" id="UP000541610">
    <property type="component" value="Unassembled WGS sequence"/>
</dbReference>
<protein>
    <submittedName>
        <fullName evidence="1">Uncharacterized protein</fullName>
    </submittedName>
</protein>
<name>A0A7J6P8Z8_PEROL</name>
<comment type="caution">
    <text evidence="1">The sequence shown here is derived from an EMBL/GenBank/DDBJ whole genome shotgun (WGS) entry which is preliminary data.</text>
</comment>
<evidence type="ECO:0000313" key="2">
    <source>
        <dbReference type="Proteomes" id="UP000541610"/>
    </source>
</evidence>
<evidence type="ECO:0000313" key="1">
    <source>
        <dbReference type="EMBL" id="KAF4692654.1"/>
    </source>
</evidence>
<sequence>MYERRLHDAAYDEAADSGELCDGELHSWRKDRMDTEKDPTKVVPELASAQSVQRARKAEQEMLNRLKNAFDGCCCRSIVVACIPSSGFFPSSFYAGASQQPDPCRCPPSEVTIDHRHAWSSFVFGTLAEDLQRFLDSNLSTHCDAAFSRMIEGMGGSVSECDSDRSSCLERVLYHHPCPVHFTLDIVTTSVCAYFLSRQPGVSALLLSLLTTFSAEVQPCLDSGDWPGFTSVDWLRNVPAIIRSLGSDAQSSTWRWSPTNLTLSRYVETHPCSMNSSSLHDIDRCCGPDDDKSGVVNWTLVNGALSDAFSHSRFFEVRLPLFESLIEPASATMLELATTVTCRSGLLALQLLGHIQERSASGLRNDRTELMQEGVELLLRSFSWPEIARSTYPLFGLVSRAVATLRTTGIDFECSDEAENLLGRLNEIVASLQPLESLRAISPALEQLVARHDDDPDTSLCRLHLLSTTHAALAAREALSGKDAAVNVQKAGRWFLVATGGNSDRLILSTPWPLFEFLSMVWPGYAEGHRDGSNDACTPRAEARPSSPSRVHRLKALTELVTISAEDRTFGSADPAPWRAPLMKELNHVAATAEEEGDHGVNVALLETLDQDVQWRHPKDTVTNFSPEQGACKLLEHAEIHRRWQEFRQSPHNTTSSRYINGVCKPCLGIALKWRADYIRVDPAKCPELMDRLYRQYDMVLVLDYSPAGSPRPIAPTWTTQVWLYMPSEPHALQGRVHLPDGYSPVVVDEYGVVSPSSTLEAVQLWYRYPVAAFEKLSGSPSRIAATASSSSASLTINWLHTSSTIITSALSSRVAAPLGILSTNIISS</sequence>
<proteinExistence type="predicted"/>
<accession>A0A7J6P8Z8</accession>
<dbReference type="EMBL" id="JABANP010000057">
    <property type="protein sequence ID" value="KAF4692654.1"/>
    <property type="molecule type" value="Genomic_DNA"/>
</dbReference>
<gene>
    <name evidence="1" type="ORF">FOZ60_012953</name>
</gene>
<reference evidence="1 2" key="1">
    <citation type="submission" date="2020-04" db="EMBL/GenBank/DDBJ databases">
        <title>Perkinsus olseni comparative genomics.</title>
        <authorList>
            <person name="Bogema D.R."/>
        </authorList>
    </citation>
    <scope>NUCLEOTIDE SEQUENCE [LARGE SCALE GENOMIC DNA]</scope>
    <source>
        <strain evidence="1">00978-12</strain>
    </source>
</reference>